<keyword evidence="1" id="KW-0349">Heme</keyword>
<dbReference type="InterPro" id="IPR002401">
    <property type="entry name" value="Cyt_P450_E_grp-I"/>
</dbReference>
<dbReference type="PANTHER" id="PTHR24305:SF229">
    <property type="entry name" value="P450, PUTATIVE (EUROFUNG)-RELATED"/>
    <property type="match status" value="1"/>
</dbReference>
<name>A0AAN6LXG4_9PLEO</name>
<dbReference type="Gene3D" id="1.10.630.10">
    <property type="entry name" value="Cytochrome P450"/>
    <property type="match status" value="1"/>
</dbReference>
<evidence type="ECO:0000256" key="1">
    <source>
        <dbReference type="PIRSR" id="PIRSR602401-1"/>
    </source>
</evidence>
<evidence type="ECO:0000256" key="2">
    <source>
        <dbReference type="SAM" id="Phobius"/>
    </source>
</evidence>
<keyword evidence="2" id="KW-0472">Membrane</keyword>
<keyword evidence="1" id="KW-0479">Metal-binding</keyword>
<dbReference type="InterPro" id="IPR001128">
    <property type="entry name" value="Cyt_P450"/>
</dbReference>
<dbReference type="PANTHER" id="PTHR24305">
    <property type="entry name" value="CYTOCHROME P450"/>
    <property type="match status" value="1"/>
</dbReference>
<dbReference type="PRINTS" id="PR00385">
    <property type="entry name" value="P450"/>
</dbReference>
<dbReference type="GO" id="GO:0004497">
    <property type="term" value="F:monooxygenase activity"/>
    <property type="evidence" value="ECO:0007669"/>
    <property type="project" value="InterPro"/>
</dbReference>
<sequence length="517" mass="59260">MAFLSSILFETIPPVWVFAYLPIVFVVYYVGWIIYTRTFHPLATVPGPLWPSISRTWLMWRMHVGDLERVLKDAHDRYGPLVRIAPDEVSSGNPAEIPLIYRMQRPLEKTVWYLPWRAFPAFHERPDMFTTLLGKDHAAYKKIIAGTLTMGSILRNEDHMDDCVRLFINRMGEFADREEPFDFGLWLEMYAFDIIGAVFFGKQFGFMQNRHDHGKYIESVHLAMPFLSIVTMTPTYLRYPVMACAVAFPRLLKAVIAVDGIRQAAIQNTKEQMKIAAEATSRRHDILSQMLTIVHEKGEKVNFTEANVMAEMHVGVMAGADSTSILLRAIFYYMMKNPQTMTKAVAEVDEAFATGKLSWPPKYQEVLASLPYVGAVIKEASRYFPSFAVEIQRYSPPEGITLGGHFIPPGFRVGMNPHIIQMDRGIFGHDADIFRPERWLESEERCRKMDRAYLSFGVGTRPCAGKNLALAEIHKVVPAILRTFTVEMAHDRPWKTHNASFIVQTDVVCRLRRRNRM</sequence>
<comment type="caution">
    <text evidence="3">The sequence shown here is derived from an EMBL/GenBank/DDBJ whole genome shotgun (WGS) entry which is preliminary data.</text>
</comment>
<evidence type="ECO:0000313" key="3">
    <source>
        <dbReference type="EMBL" id="KAK3207912.1"/>
    </source>
</evidence>
<dbReference type="GO" id="GO:0016705">
    <property type="term" value="F:oxidoreductase activity, acting on paired donors, with incorporation or reduction of molecular oxygen"/>
    <property type="evidence" value="ECO:0007669"/>
    <property type="project" value="InterPro"/>
</dbReference>
<dbReference type="GO" id="GO:0005506">
    <property type="term" value="F:iron ion binding"/>
    <property type="evidence" value="ECO:0007669"/>
    <property type="project" value="InterPro"/>
</dbReference>
<dbReference type="PRINTS" id="PR00463">
    <property type="entry name" value="EP450I"/>
</dbReference>
<dbReference type="EMBL" id="WVTA01000008">
    <property type="protein sequence ID" value="KAK3207912.1"/>
    <property type="molecule type" value="Genomic_DNA"/>
</dbReference>
<evidence type="ECO:0008006" key="5">
    <source>
        <dbReference type="Google" id="ProtNLM"/>
    </source>
</evidence>
<feature type="binding site" description="axial binding residue" evidence="1">
    <location>
        <position position="463"/>
    </location>
    <ligand>
        <name>heme</name>
        <dbReference type="ChEBI" id="CHEBI:30413"/>
    </ligand>
    <ligandPart>
        <name>Fe</name>
        <dbReference type="ChEBI" id="CHEBI:18248"/>
    </ligandPart>
</feature>
<comment type="cofactor">
    <cofactor evidence="1">
        <name>heme</name>
        <dbReference type="ChEBI" id="CHEBI:30413"/>
    </cofactor>
</comment>
<dbReference type="Pfam" id="PF00067">
    <property type="entry name" value="p450"/>
    <property type="match status" value="1"/>
</dbReference>
<dbReference type="Proteomes" id="UP001280581">
    <property type="component" value="Unassembled WGS sequence"/>
</dbReference>
<organism evidence="3 4">
    <name type="scientific">Pseudopithomyces chartarum</name>
    <dbReference type="NCBI Taxonomy" id="1892770"/>
    <lineage>
        <taxon>Eukaryota</taxon>
        <taxon>Fungi</taxon>
        <taxon>Dikarya</taxon>
        <taxon>Ascomycota</taxon>
        <taxon>Pezizomycotina</taxon>
        <taxon>Dothideomycetes</taxon>
        <taxon>Pleosporomycetidae</taxon>
        <taxon>Pleosporales</taxon>
        <taxon>Massarineae</taxon>
        <taxon>Didymosphaeriaceae</taxon>
        <taxon>Pseudopithomyces</taxon>
    </lineage>
</organism>
<keyword evidence="2" id="KW-1133">Transmembrane helix</keyword>
<dbReference type="SUPFAM" id="SSF48264">
    <property type="entry name" value="Cytochrome P450"/>
    <property type="match status" value="1"/>
</dbReference>
<accession>A0AAN6LXG4</accession>
<keyword evidence="1" id="KW-0408">Iron</keyword>
<dbReference type="CDD" id="cd11060">
    <property type="entry name" value="CYP57A1-like"/>
    <property type="match status" value="1"/>
</dbReference>
<evidence type="ECO:0000313" key="4">
    <source>
        <dbReference type="Proteomes" id="UP001280581"/>
    </source>
</evidence>
<dbReference type="GO" id="GO:0020037">
    <property type="term" value="F:heme binding"/>
    <property type="evidence" value="ECO:0007669"/>
    <property type="project" value="InterPro"/>
</dbReference>
<protein>
    <recommendedName>
        <fullName evidence="5">Cytochrome P450</fullName>
    </recommendedName>
</protein>
<dbReference type="AlphaFoldDB" id="A0AAN6LXG4"/>
<gene>
    <name evidence="3" type="ORF">GRF29_96g878058</name>
</gene>
<dbReference type="InterPro" id="IPR050121">
    <property type="entry name" value="Cytochrome_P450_monoxygenase"/>
</dbReference>
<keyword evidence="2" id="KW-0812">Transmembrane</keyword>
<feature type="transmembrane region" description="Helical" evidence="2">
    <location>
        <begin position="15"/>
        <end position="35"/>
    </location>
</feature>
<keyword evidence="4" id="KW-1185">Reference proteome</keyword>
<dbReference type="InterPro" id="IPR036396">
    <property type="entry name" value="Cyt_P450_sf"/>
</dbReference>
<reference evidence="3 4" key="1">
    <citation type="submission" date="2021-02" db="EMBL/GenBank/DDBJ databases">
        <title>Genome assembly of Pseudopithomyces chartarum.</title>
        <authorList>
            <person name="Jauregui R."/>
            <person name="Singh J."/>
            <person name="Voisey C."/>
        </authorList>
    </citation>
    <scope>NUCLEOTIDE SEQUENCE [LARGE SCALE GENOMIC DNA]</scope>
    <source>
        <strain evidence="3 4">AGR01</strain>
    </source>
</reference>
<proteinExistence type="predicted"/>